<evidence type="ECO:0000259" key="1">
    <source>
        <dbReference type="Pfam" id="PF02602"/>
    </source>
</evidence>
<dbReference type="GO" id="GO:0004852">
    <property type="term" value="F:uroporphyrinogen-III synthase activity"/>
    <property type="evidence" value="ECO:0007669"/>
    <property type="project" value="InterPro"/>
</dbReference>
<comment type="caution">
    <text evidence="2">The sequence shown here is derived from an EMBL/GenBank/DDBJ whole genome shotgun (WGS) entry which is preliminary data.</text>
</comment>
<dbReference type="InterPro" id="IPR036108">
    <property type="entry name" value="4pyrrol_syn_uPrphyn_synt_sf"/>
</dbReference>
<accession>A0A5C6XBN9</accession>
<dbReference type="Proteomes" id="UP000321412">
    <property type="component" value="Unassembled WGS sequence"/>
</dbReference>
<protein>
    <submittedName>
        <fullName evidence="2">Uroporphyrinogen-III synthase</fullName>
    </submittedName>
</protein>
<evidence type="ECO:0000313" key="3">
    <source>
        <dbReference type="Proteomes" id="UP000321412"/>
    </source>
</evidence>
<feature type="domain" description="Tetrapyrrole biosynthesis uroporphyrinogen III synthase" evidence="1">
    <location>
        <begin position="23"/>
        <end position="232"/>
    </location>
</feature>
<dbReference type="RefSeq" id="WP_146979745.1">
    <property type="nucleotide sequence ID" value="NZ_VOSM01000001.1"/>
</dbReference>
<sequence length="240" mass="25824">MTPTPEIALRILDTGTRPAAAVEGAELLHCPALQVAWLDIDAGALRARLSAPHLVIFYSARAAEAVIAQHILSPNNARDHHLVAVGPMTAELIASALGVPVSVPAEHHFESLKELLEAVEARDIIAFGLLDKERDLSALAERRGVAFHPVPVYESVPDVAALRAALVEHRPHWVTLTSSRGAEALHEAMLAVPDLEPRPRLAAIGERTAERLRDLGLPVDLIAPSPDRDLLVEAILQDPT</sequence>
<dbReference type="AlphaFoldDB" id="A0A5C6XBN9"/>
<dbReference type="Pfam" id="PF02602">
    <property type="entry name" value="HEM4"/>
    <property type="match status" value="1"/>
</dbReference>
<dbReference type="SUPFAM" id="SSF69618">
    <property type="entry name" value="HemD-like"/>
    <property type="match status" value="1"/>
</dbReference>
<reference evidence="2 3" key="1">
    <citation type="submission" date="2019-08" db="EMBL/GenBank/DDBJ databases">
        <title>Bradymonadales sp. TMQ4.</title>
        <authorList>
            <person name="Liang Q."/>
        </authorList>
    </citation>
    <scope>NUCLEOTIDE SEQUENCE [LARGE SCALE GENOMIC DNA]</scope>
    <source>
        <strain evidence="2 3">TMQ4</strain>
    </source>
</reference>
<dbReference type="CDD" id="cd06578">
    <property type="entry name" value="HemD"/>
    <property type="match status" value="1"/>
</dbReference>
<dbReference type="Gene3D" id="3.40.50.10090">
    <property type="match status" value="3"/>
</dbReference>
<proteinExistence type="predicted"/>
<dbReference type="GO" id="GO:0033014">
    <property type="term" value="P:tetrapyrrole biosynthetic process"/>
    <property type="evidence" value="ECO:0007669"/>
    <property type="project" value="InterPro"/>
</dbReference>
<dbReference type="EMBL" id="VOSM01000001">
    <property type="protein sequence ID" value="TXD39316.1"/>
    <property type="molecule type" value="Genomic_DNA"/>
</dbReference>
<evidence type="ECO:0000313" key="2">
    <source>
        <dbReference type="EMBL" id="TXD39316.1"/>
    </source>
</evidence>
<dbReference type="OrthoDB" id="9815856at2"/>
<organism evidence="2 3">
    <name type="scientific">Lujinxingia vulgaris</name>
    <dbReference type="NCBI Taxonomy" id="2600176"/>
    <lineage>
        <taxon>Bacteria</taxon>
        <taxon>Deltaproteobacteria</taxon>
        <taxon>Bradymonadales</taxon>
        <taxon>Lujinxingiaceae</taxon>
        <taxon>Lujinxingia</taxon>
    </lineage>
</organism>
<dbReference type="InterPro" id="IPR003754">
    <property type="entry name" value="4pyrrol_synth_uPrphyn_synth"/>
</dbReference>
<gene>
    <name evidence="2" type="ORF">FRC98_02655</name>
</gene>
<keyword evidence="3" id="KW-1185">Reference proteome</keyword>
<name>A0A5C6XBN9_9DELT</name>